<dbReference type="PROSITE" id="PS50893">
    <property type="entry name" value="ABC_TRANSPORTER_2"/>
    <property type="match status" value="1"/>
</dbReference>
<evidence type="ECO:0000313" key="8">
    <source>
        <dbReference type="EMBL" id="AXE37413.1"/>
    </source>
</evidence>
<dbReference type="EC" id="3.6.3.-" evidence="8"/>
<keyword evidence="9" id="KW-1185">Reference proteome</keyword>
<dbReference type="SUPFAM" id="SSF52540">
    <property type="entry name" value="P-loop containing nucleoside triphosphate hydrolases"/>
    <property type="match status" value="1"/>
</dbReference>
<keyword evidence="6" id="KW-0046">Antibiotic resistance</keyword>
<dbReference type="KEGG" id="acij:JS278_00216"/>
<dbReference type="GO" id="GO:0016887">
    <property type="term" value="F:ATP hydrolysis activity"/>
    <property type="evidence" value="ECO:0007669"/>
    <property type="project" value="InterPro"/>
</dbReference>
<dbReference type="AlphaFoldDB" id="A0A344UQ65"/>
<dbReference type="InterPro" id="IPR027417">
    <property type="entry name" value="P-loop_NTPase"/>
</dbReference>
<dbReference type="Gene3D" id="3.40.50.300">
    <property type="entry name" value="P-loop containing nucleotide triphosphate hydrolases"/>
    <property type="match status" value="1"/>
</dbReference>
<evidence type="ECO:0000256" key="3">
    <source>
        <dbReference type="ARBA" id="ARBA00022448"/>
    </source>
</evidence>
<dbReference type="GO" id="GO:0005524">
    <property type="term" value="F:ATP binding"/>
    <property type="evidence" value="ECO:0007669"/>
    <property type="project" value="UniProtKB-KW"/>
</dbReference>
<keyword evidence="5 8" id="KW-0067">ATP-binding</keyword>
<feature type="domain" description="ABC transporter" evidence="7">
    <location>
        <begin position="2"/>
        <end position="228"/>
    </location>
</feature>
<dbReference type="Pfam" id="PF00005">
    <property type="entry name" value="ABC_tran"/>
    <property type="match status" value="1"/>
</dbReference>
<organism evidence="8 9">
    <name type="scientific">Acidipropionibacterium virtanenii</name>
    <dbReference type="NCBI Taxonomy" id="2057246"/>
    <lineage>
        <taxon>Bacteria</taxon>
        <taxon>Bacillati</taxon>
        <taxon>Actinomycetota</taxon>
        <taxon>Actinomycetes</taxon>
        <taxon>Propionibacteriales</taxon>
        <taxon>Propionibacteriaceae</taxon>
        <taxon>Acidipropionibacterium</taxon>
    </lineage>
</organism>
<comment type="similarity">
    <text evidence="2">Belongs to the ABC transporter superfamily.</text>
</comment>
<dbReference type="GO" id="GO:0046677">
    <property type="term" value="P:response to antibiotic"/>
    <property type="evidence" value="ECO:0007669"/>
    <property type="project" value="UniProtKB-KW"/>
</dbReference>
<keyword evidence="8" id="KW-0378">Hydrolase</keyword>
<dbReference type="PANTHER" id="PTHR42711:SF5">
    <property type="entry name" value="ABC TRANSPORTER ATP-BINDING PROTEIN NATA"/>
    <property type="match status" value="1"/>
</dbReference>
<evidence type="ECO:0000259" key="7">
    <source>
        <dbReference type="PROSITE" id="PS50893"/>
    </source>
</evidence>
<proteinExistence type="inferred from homology"/>
<evidence type="ECO:0000256" key="1">
    <source>
        <dbReference type="ARBA" id="ARBA00004202"/>
    </source>
</evidence>
<name>A0A344UQ65_9ACTN</name>
<sequence length="301" mass="32871">MIEVSGFTKRYRDVIAVDNIGFSVEDGSLFALLGENGAGKSTTISCLTTLLDFDSGDIEIDGLRRPADDHRIREQTGVVFQDSVLDPLLSAKENLLLRASFYGFGRSRIDELTEIVGLGEFIDRRYGVLSGGQKRRVDIARALLHRPRTLFLDEPTAGLDPGSRAQVWHSIDALREEFGLTVVLTTHYMQETEAADDVLVLDHGKVLATGTPIELRAAHAVPHLLLVPAAGHRSTELTDLLEKWVPGGDWRAEGGAIISPVPGSATAMDILEDARGLFSDFQFIQGSMDDVFLNLTAGETR</sequence>
<reference evidence="8 9" key="1">
    <citation type="submission" date="2017-12" db="EMBL/GenBank/DDBJ databases">
        <title>The whole genome sequence of the Acidipropionibacterium virtanenii sp. nov. type strain JS278.</title>
        <authorList>
            <person name="Laine P."/>
            <person name="Deptula P."/>
            <person name="Varmanen P."/>
            <person name="Auvinen P."/>
        </authorList>
    </citation>
    <scope>NUCLEOTIDE SEQUENCE [LARGE SCALE GENOMIC DNA]</scope>
    <source>
        <strain evidence="8 9">JS278</strain>
    </source>
</reference>
<evidence type="ECO:0000256" key="5">
    <source>
        <dbReference type="ARBA" id="ARBA00022840"/>
    </source>
</evidence>
<dbReference type="InterPro" id="IPR050763">
    <property type="entry name" value="ABC_transporter_ATP-binding"/>
</dbReference>
<gene>
    <name evidence="8" type="primary">drrA_2</name>
    <name evidence="8" type="ORF">JS278_00216</name>
</gene>
<dbReference type="GO" id="GO:0005886">
    <property type="term" value="C:plasma membrane"/>
    <property type="evidence" value="ECO:0007669"/>
    <property type="project" value="UniProtKB-SubCell"/>
</dbReference>
<dbReference type="PANTHER" id="PTHR42711">
    <property type="entry name" value="ABC TRANSPORTER ATP-BINDING PROTEIN"/>
    <property type="match status" value="1"/>
</dbReference>
<keyword evidence="3" id="KW-0813">Transport</keyword>
<protein>
    <submittedName>
        <fullName evidence="8">Daunorubicin/doxorubicin resistance ATP-binding protein DrrA</fullName>
        <ecNumber evidence="8">3.6.3.-</ecNumber>
    </submittedName>
</protein>
<dbReference type="InterPro" id="IPR017871">
    <property type="entry name" value="ABC_transporter-like_CS"/>
</dbReference>
<dbReference type="InterPro" id="IPR003593">
    <property type="entry name" value="AAA+_ATPase"/>
</dbReference>
<accession>A0A344UQ65</accession>
<evidence type="ECO:0000313" key="9">
    <source>
        <dbReference type="Proteomes" id="UP000251995"/>
    </source>
</evidence>
<comment type="subcellular location">
    <subcellularLocation>
        <location evidence="1">Cell membrane</location>
        <topology evidence="1">Peripheral membrane protein</topology>
    </subcellularLocation>
</comment>
<dbReference type="EMBL" id="CP025198">
    <property type="protein sequence ID" value="AXE37413.1"/>
    <property type="molecule type" value="Genomic_DNA"/>
</dbReference>
<evidence type="ECO:0000256" key="2">
    <source>
        <dbReference type="ARBA" id="ARBA00005417"/>
    </source>
</evidence>
<dbReference type="SMART" id="SM00382">
    <property type="entry name" value="AAA"/>
    <property type="match status" value="1"/>
</dbReference>
<dbReference type="RefSeq" id="WP_114043571.1">
    <property type="nucleotide sequence ID" value="NZ_CP025198.1"/>
</dbReference>
<evidence type="ECO:0000256" key="4">
    <source>
        <dbReference type="ARBA" id="ARBA00022741"/>
    </source>
</evidence>
<dbReference type="Proteomes" id="UP000251995">
    <property type="component" value="Chromosome"/>
</dbReference>
<dbReference type="PROSITE" id="PS00211">
    <property type="entry name" value="ABC_TRANSPORTER_1"/>
    <property type="match status" value="1"/>
</dbReference>
<keyword evidence="4" id="KW-0547">Nucleotide-binding</keyword>
<dbReference type="OrthoDB" id="9804819at2"/>
<evidence type="ECO:0000256" key="6">
    <source>
        <dbReference type="ARBA" id="ARBA00023251"/>
    </source>
</evidence>
<dbReference type="InterPro" id="IPR003439">
    <property type="entry name" value="ABC_transporter-like_ATP-bd"/>
</dbReference>